<dbReference type="EMBL" id="CADEPI010000129">
    <property type="protein sequence ID" value="CAB3376532.1"/>
    <property type="molecule type" value="Genomic_DNA"/>
</dbReference>
<keyword evidence="2 6" id="KW-0812">Transmembrane</keyword>
<feature type="transmembrane region" description="Helical" evidence="6">
    <location>
        <begin position="331"/>
        <end position="351"/>
    </location>
</feature>
<feature type="transmembrane region" description="Helical" evidence="6">
    <location>
        <begin position="222"/>
        <end position="246"/>
    </location>
</feature>
<dbReference type="Proteomes" id="UP000494165">
    <property type="component" value="Unassembled WGS sequence"/>
</dbReference>
<protein>
    <submittedName>
        <fullName evidence="7">Uncharacterized protein</fullName>
    </submittedName>
</protein>
<keyword evidence="8" id="KW-1185">Reference proteome</keyword>
<sequence length="359" mass="41492">MEKAENIGHWILWVSAVCYGLHSVWRAKYDVDFPDFLVENSAFGQRDRADFEWETWLFNALLAAPFCLANFMVASFLPSWKLLQIWRVTCSCAFLLYVIGPVSLLVLAQTALFHALTVITSRRAFSWATCLLALIYLNSVTYEPMLDESNSYLMGLVQSWVLMRNMSYCLDVQEKRAKASLIQALAHALYLPLLFSGPVVMYDEYLQEENTPRPAGLTKMRLMPLLIGMCRYLFWGFVLHLWLHLIYSAALSQMVWHLQYLPIGTMYAIVYCLGQFFMLKYSVIYGLAGTLARAEGIPTKEPPKCIARIHLYSDMWRHFDPGLYTFLNRQLIHPFLIIGFLIKTFILKILIQARLSNIF</sequence>
<comment type="caution">
    <text evidence="7">The sequence shown here is derived from an EMBL/GenBank/DDBJ whole genome shotgun (WGS) entry which is preliminary data.</text>
</comment>
<dbReference type="Pfam" id="PF03062">
    <property type="entry name" value="MBOAT"/>
    <property type="match status" value="1"/>
</dbReference>
<evidence type="ECO:0000256" key="3">
    <source>
        <dbReference type="ARBA" id="ARBA00022989"/>
    </source>
</evidence>
<evidence type="ECO:0000256" key="1">
    <source>
        <dbReference type="ARBA" id="ARBA00004141"/>
    </source>
</evidence>
<feature type="transmembrane region" description="Helical" evidence="6">
    <location>
        <begin position="92"/>
        <end position="112"/>
    </location>
</feature>
<feature type="transmembrane region" description="Helical" evidence="6">
    <location>
        <begin position="7"/>
        <end position="25"/>
    </location>
</feature>
<dbReference type="PANTHER" id="PTHR13285:SF18">
    <property type="entry name" value="PROTEIN-CYSTEINE N-PALMITOYLTRANSFERASE RASP"/>
    <property type="match status" value="1"/>
</dbReference>
<dbReference type="AlphaFoldDB" id="A0A8S1D0G8"/>
<accession>A0A8S1D0G8</accession>
<gene>
    <name evidence="7" type="ORF">CLODIP_2_CD06032</name>
</gene>
<dbReference type="PANTHER" id="PTHR13285">
    <property type="entry name" value="ACYLTRANSFERASE"/>
    <property type="match status" value="1"/>
</dbReference>
<evidence type="ECO:0000256" key="6">
    <source>
        <dbReference type="SAM" id="Phobius"/>
    </source>
</evidence>
<evidence type="ECO:0000313" key="7">
    <source>
        <dbReference type="EMBL" id="CAB3376532.1"/>
    </source>
</evidence>
<feature type="transmembrane region" description="Helical" evidence="6">
    <location>
        <begin position="56"/>
        <end position="80"/>
    </location>
</feature>
<feature type="transmembrane region" description="Helical" evidence="6">
    <location>
        <begin position="258"/>
        <end position="278"/>
    </location>
</feature>
<comment type="subcellular location">
    <subcellularLocation>
        <location evidence="1">Membrane</location>
        <topology evidence="1">Multi-pass membrane protein</topology>
    </subcellularLocation>
</comment>
<feature type="transmembrane region" description="Helical" evidence="6">
    <location>
        <begin position="184"/>
        <end position="202"/>
    </location>
</feature>
<name>A0A8S1D0G8_9INSE</name>
<dbReference type="OrthoDB" id="420606at2759"/>
<evidence type="ECO:0000313" key="8">
    <source>
        <dbReference type="Proteomes" id="UP000494165"/>
    </source>
</evidence>
<evidence type="ECO:0000256" key="5">
    <source>
        <dbReference type="ARBA" id="ARBA00038268"/>
    </source>
</evidence>
<proteinExistence type="inferred from homology"/>
<reference evidence="7 8" key="1">
    <citation type="submission" date="2020-04" db="EMBL/GenBank/DDBJ databases">
        <authorList>
            <person name="Alioto T."/>
            <person name="Alioto T."/>
            <person name="Gomez Garrido J."/>
        </authorList>
    </citation>
    <scope>NUCLEOTIDE SEQUENCE [LARGE SCALE GENOMIC DNA]</scope>
</reference>
<organism evidence="7 8">
    <name type="scientific">Cloeon dipterum</name>
    <dbReference type="NCBI Taxonomy" id="197152"/>
    <lineage>
        <taxon>Eukaryota</taxon>
        <taxon>Metazoa</taxon>
        <taxon>Ecdysozoa</taxon>
        <taxon>Arthropoda</taxon>
        <taxon>Hexapoda</taxon>
        <taxon>Insecta</taxon>
        <taxon>Pterygota</taxon>
        <taxon>Palaeoptera</taxon>
        <taxon>Ephemeroptera</taxon>
        <taxon>Pisciforma</taxon>
        <taxon>Baetidae</taxon>
        <taxon>Cloeon</taxon>
    </lineage>
</organism>
<comment type="similarity">
    <text evidence="5">Belongs to the membrane-bound acyltransferase family. HHAT subfamily.</text>
</comment>
<keyword evidence="4 6" id="KW-0472">Membrane</keyword>
<dbReference type="GO" id="GO:0005783">
    <property type="term" value="C:endoplasmic reticulum"/>
    <property type="evidence" value="ECO:0007669"/>
    <property type="project" value="TreeGrafter"/>
</dbReference>
<dbReference type="GO" id="GO:0016409">
    <property type="term" value="F:palmitoyltransferase activity"/>
    <property type="evidence" value="ECO:0007669"/>
    <property type="project" value="TreeGrafter"/>
</dbReference>
<evidence type="ECO:0000256" key="2">
    <source>
        <dbReference type="ARBA" id="ARBA00022692"/>
    </source>
</evidence>
<keyword evidence="3 6" id="KW-1133">Transmembrane helix</keyword>
<feature type="transmembrane region" description="Helical" evidence="6">
    <location>
        <begin position="124"/>
        <end position="142"/>
    </location>
</feature>
<dbReference type="InterPro" id="IPR004299">
    <property type="entry name" value="MBOAT_fam"/>
</dbReference>
<evidence type="ECO:0000256" key="4">
    <source>
        <dbReference type="ARBA" id="ARBA00023136"/>
    </source>
</evidence>
<dbReference type="InterPro" id="IPR051085">
    <property type="entry name" value="MB_O-acyltransferase"/>
</dbReference>
<dbReference type="GO" id="GO:0016020">
    <property type="term" value="C:membrane"/>
    <property type="evidence" value="ECO:0007669"/>
    <property type="project" value="UniProtKB-SubCell"/>
</dbReference>